<protein>
    <submittedName>
        <fullName evidence="3">Uncharacterized protein</fullName>
    </submittedName>
</protein>
<proteinExistence type="predicted"/>
<sequence length="165" mass="17473">MPETSASVRDDAVGHAEGPPEAPDIRVKPVLLTGLFIVVFVAVTLAALRVYRDTVITSPNTEPARTFAGPALQRDPQGDLARLVANQRRRLDSYGWVDQAHGIARMPVADAMRRLAERGAEAYAAPLQPERVPPLGSRGAAASPLLPPGSVAASPNEAASPKEVR</sequence>
<comment type="caution">
    <text evidence="3">The sequence shown here is derived from an EMBL/GenBank/DDBJ whole genome shotgun (WGS) entry which is preliminary data.</text>
</comment>
<dbReference type="PATRIC" id="fig|298794.3.peg.7743"/>
<organism evidence="3 4">
    <name type="scientific">Methylobacterium variabile</name>
    <dbReference type="NCBI Taxonomy" id="298794"/>
    <lineage>
        <taxon>Bacteria</taxon>
        <taxon>Pseudomonadati</taxon>
        <taxon>Pseudomonadota</taxon>
        <taxon>Alphaproteobacteria</taxon>
        <taxon>Hyphomicrobiales</taxon>
        <taxon>Methylobacteriaceae</taxon>
        <taxon>Methylobacterium</taxon>
    </lineage>
</organism>
<dbReference type="EMBL" id="LABY01000091">
    <property type="protein sequence ID" value="KMO37039.1"/>
    <property type="molecule type" value="Genomic_DNA"/>
</dbReference>
<dbReference type="Proteomes" id="UP000035955">
    <property type="component" value="Unassembled WGS sequence"/>
</dbReference>
<reference evidence="3 4" key="1">
    <citation type="submission" date="2015-03" db="EMBL/GenBank/DDBJ databases">
        <title>Genome sequencing of Methylobacterium variabile DSM 16961.</title>
        <authorList>
            <person name="Chaudhry V."/>
            <person name="Patil P.B."/>
        </authorList>
    </citation>
    <scope>NUCLEOTIDE SEQUENCE [LARGE SCALE GENOMIC DNA]</scope>
    <source>
        <strain evidence="3 4">DSM 16961</strain>
    </source>
</reference>
<evidence type="ECO:0000313" key="4">
    <source>
        <dbReference type="Proteomes" id="UP000035955"/>
    </source>
</evidence>
<gene>
    <name evidence="3" type="ORF">VQ02_14265</name>
</gene>
<name>A0A0J6STL5_9HYPH</name>
<dbReference type="AlphaFoldDB" id="A0A0J6STL5"/>
<feature type="region of interest" description="Disordered" evidence="1">
    <location>
        <begin position="126"/>
        <end position="165"/>
    </location>
</feature>
<feature type="transmembrane region" description="Helical" evidence="2">
    <location>
        <begin position="30"/>
        <end position="51"/>
    </location>
</feature>
<evidence type="ECO:0000256" key="1">
    <source>
        <dbReference type="SAM" id="MobiDB-lite"/>
    </source>
</evidence>
<dbReference type="RefSeq" id="WP_048444863.1">
    <property type="nucleotide sequence ID" value="NZ_LABY01000091.1"/>
</dbReference>
<feature type="region of interest" description="Disordered" evidence="1">
    <location>
        <begin position="1"/>
        <end position="20"/>
    </location>
</feature>
<evidence type="ECO:0000313" key="3">
    <source>
        <dbReference type="EMBL" id="KMO37039.1"/>
    </source>
</evidence>
<keyword evidence="2" id="KW-0812">Transmembrane</keyword>
<keyword evidence="2" id="KW-1133">Transmembrane helix</keyword>
<accession>A0A0J6STL5</accession>
<keyword evidence="4" id="KW-1185">Reference proteome</keyword>
<dbReference type="OrthoDB" id="129807at2"/>
<evidence type="ECO:0000256" key="2">
    <source>
        <dbReference type="SAM" id="Phobius"/>
    </source>
</evidence>
<keyword evidence="2" id="KW-0472">Membrane</keyword>